<dbReference type="PROSITE" id="PS50975">
    <property type="entry name" value="ATP_GRASP"/>
    <property type="match status" value="1"/>
</dbReference>
<dbReference type="Gene3D" id="3.40.50.150">
    <property type="entry name" value="Vaccinia Virus protein VP39"/>
    <property type="match status" value="1"/>
</dbReference>
<keyword evidence="4" id="KW-0067">ATP-binding</keyword>
<organism evidence="7 8">
    <name type="scientific">Atribacter laminatus</name>
    <dbReference type="NCBI Taxonomy" id="2847778"/>
    <lineage>
        <taxon>Bacteria</taxon>
        <taxon>Pseudomonadati</taxon>
        <taxon>Atribacterota</taxon>
        <taxon>Atribacteria</taxon>
        <taxon>Atribacterales</taxon>
        <taxon>Atribacteraceae</taxon>
        <taxon>Atribacter</taxon>
    </lineage>
</organism>
<proteinExistence type="inferred from homology"/>
<evidence type="ECO:0000256" key="1">
    <source>
        <dbReference type="ARBA" id="ARBA00010871"/>
    </source>
</evidence>
<dbReference type="GO" id="GO:0008716">
    <property type="term" value="F:D-alanine-D-alanine ligase activity"/>
    <property type="evidence" value="ECO:0007669"/>
    <property type="project" value="InterPro"/>
</dbReference>
<evidence type="ECO:0000313" key="8">
    <source>
        <dbReference type="Proteomes" id="UP000594463"/>
    </source>
</evidence>
<dbReference type="InterPro" id="IPR041698">
    <property type="entry name" value="Methyltransf_25"/>
</dbReference>
<dbReference type="PANTHER" id="PTHR23132:SF23">
    <property type="entry name" value="D-ALANINE--D-ALANINE LIGASE B"/>
    <property type="match status" value="1"/>
</dbReference>
<gene>
    <name evidence="7" type="primary">vanA</name>
    <name evidence="7" type="ORF">RT761_00992</name>
</gene>
<dbReference type="EMBL" id="CP065383">
    <property type="protein sequence ID" value="QPM67780.1"/>
    <property type="molecule type" value="Genomic_DNA"/>
</dbReference>
<name>A0A7T1F2X3_ATRLM</name>
<dbReference type="InterPro" id="IPR013815">
    <property type="entry name" value="ATP_grasp_subdomain_1"/>
</dbReference>
<dbReference type="InterPro" id="IPR029063">
    <property type="entry name" value="SAM-dependent_MTases_sf"/>
</dbReference>
<dbReference type="EC" id="6.1.2.1" evidence="7"/>
<dbReference type="SUPFAM" id="SSF52440">
    <property type="entry name" value="PreATP-grasp domain"/>
    <property type="match status" value="1"/>
</dbReference>
<dbReference type="InterPro" id="IPR011095">
    <property type="entry name" value="Dala_Dala_lig_C"/>
</dbReference>
<dbReference type="Pfam" id="PF07478">
    <property type="entry name" value="Dala_Dala_lig_C"/>
    <property type="match status" value="1"/>
</dbReference>
<accession>A0A7T1F2X3</accession>
<dbReference type="SUPFAM" id="SSF56059">
    <property type="entry name" value="Glutathione synthetase ATP-binding domain-like"/>
    <property type="match status" value="1"/>
</dbReference>
<dbReference type="CDD" id="cd02440">
    <property type="entry name" value="AdoMet_MTases"/>
    <property type="match status" value="1"/>
</dbReference>
<dbReference type="Proteomes" id="UP000594463">
    <property type="component" value="Chromosome"/>
</dbReference>
<evidence type="ECO:0000256" key="2">
    <source>
        <dbReference type="ARBA" id="ARBA00022598"/>
    </source>
</evidence>
<dbReference type="GO" id="GO:0071555">
    <property type="term" value="P:cell wall organization"/>
    <property type="evidence" value="ECO:0007669"/>
    <property type="project" value="UniProtKB-KW"/>
</dbReference>
<dbReference type="Gene3D" id="3.30.1490.20">
    <property type="entry name" value="ATP-grasp fold, A domain"/>
    <property type="match status" value="1"/>
</dbReference>
<feature type="compositionally biased region" description="Basic residues" evidence="5">
    <location>
        <begin position="13"/>
        <end position="23"/>
    </location>
</feature>
<dbReference type="AlphaFoldDB" id="A0A7T1F2X3"/>
<dbReference type="Gene3D" id="2.20.25.110">
    <property type="entry name" value="S-adenosyl-L-methionine-dependent methyltransferases"/>
    <property type="match status" value="1"/>
</dbReference>
<keyword evidence="8" id="KW-1185">Reference proteome</keyword>
<dbReference type="InterPro" id="IPR011761">
    <property type="entry name" value="ATP-grasp"/>
</dbReference>
<dbReference type="Gene3D" id="3.40.50.20">
    <property type="match status" value="1"/>
</dbReference>
<dbReference type="GO" id="GO:0046872">
    <property type="term" value="F:metal ion binding"/>
    <property type="evidence" value="ECO:0007669"/>
    <property type="project" value="InterPro"/>
</dbReference>
<evidence type="ECO:0000256" key="4">
    <source>
        <dbReference type="PROSITE-ProRule" id="PRU00409"/>
    </source>
</evidence>
<feature type="domain" description="ATP-grasp" evidence="6">
    <location>
        <begin position="421"/>
        <end position="634"/>
    </location>
</feature>
<keyword evidence="4" id="KW-0547">Nucleotide-binding</keyword>
<evidence type="ECO:0000256" key="3">
    <source>
        <dbReference type="ARBA" id="ARBA00023316"/>
    </source>
</evidence>
<keyword evidence="3" id="KW-0961">Cell wall biogenesis/degradation</keyword>
<evidence type="ECO:0000313" key="7">
    <source>
        <dbReference type="EMBL" id="QPM67780.1"/>
    </source>
</evidence>
<dbReference type="SUPFAM" id="SSF53335">
    <property type="entry name" value="S-adenosyl-L-methionine-dependent methyltransferases"/>
    <property type="match status" value="1"/>
</dbReference>
<dbReference type="GO" id="GO:0160220">
    <property type="term" value="F:D-alanine-(R)-lactate ligase activity"/>
    <property type="evidence" value="ECO:0007669"/>
    <property type="project" value="UniProtKB-EC"/>
</dbReference>
<protein>
    <submittedName>
        <fullName evidence="7">Vancomycin/teicoplanin A-type resistance protein VanA</fullName>
        <ecNumber evidence="7">6.1.2.1</ecNumber>
    </submittedName>
</protein>
<dbReference type="InterPro" id="IPR016185">
    <property type="entry name" value="PreATP-grasp_dom_sf"/>
</dbReference>
<evidence type="ECO:0000259" key="6">
    <source>
        <dbReference type="PROSITE" id="PS50975"/>
    </source>
</evidence>
<keyword evidence="2 7" id="KW-0436">Ligase</keyword>
<dbReference type="KEGG" id="alam:RT761_00992"/>
<dbReference type="Pfam" id="PF13649">
    <property type="entry name" value="Methyltransf_25"/>
    <property type="match status" value="1"/>
</dbReference>
<sequence>MNEESSKGTPPLIRKKGGSKMKKSLGPVVNLEEHVYPDWWRRIFNSIYLKTDADIVEDKEITRKEVDLFTEAVSLSPDDKILDLCCGQGRHSIELARRNVRNIYALDRSHYLIQKAKIQTKKEGLCIQFREGDARKLPYSSDFFDVVLILGNSFGYFETVQDDMKILKEIFRVLKPWGRLLIDVADGEFLAAHYEPRSWEWIDKKYFVCRERSLSADGHRLISREIVNHVDRGVIVDQFYGERLYTEDELGQLLKNTGYNNVVFHGKLLSHSQRNQDLGMMQQRIIVSSRVKKPWTTIKKKLPPSIRRVAVVFGDPGKPDILKPSSVFDDDDFYTIDQLKSALKELREYSFIYLDNHQKLINDLISQKGKIDLVFNLCDEGFNNDPRKELHIPSFLEMMGIPYTGSGPQCLAYCYDKSLVRGMAREMNIPVPKAYFIKPEDTIFDLMINFPVIVKPNFGDASFGITQKSVAYKIEELMNAISDIRSQFGYDKPILVEEFITGSDLSLGIIGNSPESYMVLPLLEEDYSELPAELPKICGYEAKWLPGSPYWKIKSIKAKIPEETKKFIIGSSLKLFVRLECRDYVRFDWRLDDQGNPRLLEVNPNPGWCWDGHLAKMAKLAGISYAELLESILKAADIRLGFRTINGIKKTYNNEHQTTDQEILIK</sequence>
<reference evidence="7 8" key="1">
    <citation type="journal article" date="2021" name="Nat. Commun.">
        <title>Isolation of a member of the candidate phylum Atribacteria reveals a unique cell membrane structure.</title>
        <authorList>
            <person name="Taiki K."/>
            <person name="Nobu M.K."/>
            <person name="Kusada H."/>
            <person name="Meng X.-Y."/>
            <person name="Hosoki N."/>
            <person name="Uematsu K."/>
            <person name="Yoshioka H."/>
            <person name="Kamagata Y."/>
            <person name="Tamaki H."/>
        </authorList>
    </citation>
    <scope>NUCLEOTIDE SEQUENCE [LARGE SCALE GENOMIC DNA]</scope>
    <source>
        <strain evidence="7 8">RT761</strain>
    </source>
</reference>
<dbReference type="Gene3D" id="3.30.470.20">
    <property type="entry name" value="ATP-grasp fold, B domain"/>
    <property type="match status" value="1"/>
</dbReference>
<dbReference type="PANTHER" id="PTHR23132">
    <property type="entry name" value="D-ALANINE--D-ALANINE LIGASE"/>
    <property type="match status" value="1"/>
</dbReference>
<dbReference type="FunFam" id="3.30.470.20:FF:000105">
    <property type="entry name" value="Predicted protein"/>
    <property type="match status" value="1"/>
</dbReference>
<evidence type="ECO:0000256" key="5">
    <source>
        <dbReference type="SAM" id="MobiDB-lite"/>
    </source>
</evidence>
<comment type="similarity">
    <text evidence="1">Belongs to the D-alanine--D-alanine ligase family.</text>
</comment>
<dbReference type="GO" id="GO:0005524">
    <property type="term" value="F:ATP binding"/>
    <property type="evidence" value="ECO:0007669"/>
    <property type="project" value="UniProtKB-UniRule"/>
</dbReference>
<feature type="region of interest" description="Disordered" evidence="5">
    <location>
        <begin position="1"/>
        <end position="23"/>
    </location>
</feature>